<evidence type="ECO:0000259" key="2">
    <source>
        <dbReference type="SMART" id="SM00831"/>
    </source>
</evidence>
<evidence type="ECO:0000313" key="3">
    <source>
        <dbReference type="EMBL" id="MDQ9554188.1"/>
    </source>
</evidence>
<dbReference type="Proteomes" id="UP001234811">
    <property type="component" value="Unassembled WGS sequence"/>
</dbReference>
<dbReference type="Gene3D" id="2.70.150.10">
    <property type="entry name" value="Calcium-transporting ATPase, cytoplasmic transduction domain A"/>
    <property type="match status" value="1"/>
</dbReference>
<dbReference type="Pfam" id="PF00690">
    <property type="entry name" value="Cation_ATPase_N"/>
    <property type="match status" value="1"/>
</dbReference>
<organism evidence="3 4">
    <name type="scientific">Serratia marcescens</name>
    <dbReference type="NCBI Taxonomy" id="615"/>
    <lineage>
        <taxon>Bacteria</taxon>
        <taxon>Pseudomonadati</taxon>
        <taxon>Pseudomonadota</taxon>
        <taxon>Gammaproteobacteria</taxon>
        <taxon>Enterobacterales</taxon>
        <taxon>Yersiniaceae</taxon>
        <taxon>Serratia</taxon>
    </lineage>
</organism>
<sequence>MQLFERFHSHPEGITAHEAEQVRRRCGENVIDDQQKEAWWQHLWHCYRNPFNLLLTALGMISYATEDLTGALVIALMVLISTLLNFIQEARSNRAA</sequence>
<dbReference type="InterPro" id="IPR004014">
    <property type="entry name" value="ATPase_P-typ_cation-transptr_N"/>
</dbReference>
<evidence type="ECO:0000313" key="4">
    <source>
        <dbReference type="Proteomes" id="UP001234811"/>
    </source>
</evidence>
<dbReference type="SMART" id="SM00831">
    <property type="entry name" value="Cation_ATPase_N"/>
    <property type="match status" value="1"/>
</dbReference>
<dbReference type="SUPFAM" id="SSF81665">
    <property type="entry name" value="Calcium ATPase, transmembrane domain M"/>
    <property type="match status" value="1"/>
</dbReference>
<dbReference type="AlphaFoldDB" id="A0ABD5BCF3"/>
<keyword evidence="1" id="KW-0472">Membrane</keyword>
<reference evidence="3 4" key="1">
    <citation type="submission" date="2023-07" db="EMBL/GenBank/DDBJ databases">
        <title>Pathogens genome sequencing project 196.</title>
        <authorList>
            <person name="Cao X."/>
        </authorList>
    </citation>
    <scope>NUCLEOTIDE SEQUENCE [LARGE SCALE GENOMIC DNA]</scope>
    <source>
        <strain evidence="3 4">SM41</strain>
    </source>
</reference>
<dbReference type="GO" id="GO:0022857">
    <property type="term" value="F:transmembrane transporter activity"/>
    <property type="evidence" value="ECO:0007669"/>
    <property type="project" value="UniProtKB-ARBA"/>
</dbReference>
<protein>
    <submittedName>
        <fullName evidence="3">Cation-transporting P-type ATPase</fullName>
    </submittedName>
</protein>
<proteinExistence type="predicted"/>
<name>A0ABD5BCF3_SERMA</name>
<feature type="domain" description="Cation-transporting P-type ATPase N-terminal" evidence="2">
    <location>
        <begin position="2"/>
        <end position="67"/>
    </location>
</feature>
<keyword evidence="1" id="KW-0812">Transmembrane</keyword>
<feature type="transmembrane region" description="Helical" evidence="1">
    <location>
        <begin position="68"/>
        <end position="87"/>
    </location>
</feature>
<feature type="non-terminal residue" evidence="3">
    <location>
        <position position="96"/>
    </location>
</feature>
<dbReference type="EMBL" id="JAVIPQ010000033">
    <property type="protein sequence ID" value="MDQ9554188.1"/>
    <property type="molecule type" value="Genomic_DNA"/>
</dbReference>
<dbReference type="Gene3D" id="1.20.1110.10">
    <property type="entry name" value="Calcium-transporting ATPase, transmembrane domain"/>
    <property type="match status" value="1"/>
</dbReference>
<keyword evidence="1" id="KW-1133">Transmembrane helix</keyword>
<accession>A0ABD5BCF3</accession>
<dbReference type="InterPro" id="IPR023298">
    <property type="entry name" value="ATPase_P-typ_TM_dom_sf"/>
</dbReference>
<dbReference type="RefSeq" id="WP_309212802.1">
    <property type="nucleotide sequence ID" value="NZ_JAVIPQ010000033.1"/>
</dbReference>
<evidence type="ECO:0000256" key="1">
    <source>
        <dbReference type="SAM" id="Phobius"/>
    </source>
</evidence>
<feature type="non-terminal residue" evidence="3">
    <location>
        <position position="1"/>
    </location>
</feature>
<comment type="caution">
    <text evidence="3">The sequence shown here is derived from an EMBL/GenBank/DDBJ whole genome shotgun (WGS) entry which is preliminary data.</text>
</comment>
<gene>
    <name evidence="3" type="ORF">RF091_01355</name>
</gene>